<evidence type="ECO:0000256" key="6">
    <source>
        <dbReference type="SAM" id="MobiDB-lite"/>
    </source>
</evidence>
<dbReference type="Pfam" id="PF09779">
    <property type="entry name" value="Ima1_N"/>
    <property type="match status" value="1"/>
</dbReference>
<comment type="subcellular location">
    <subcellularLocation>
        <location evidence="1">Nucleus inner membrane</location>
        <topology evidence="1">Multi-pass membrane protein</topology>
    </subcellularLocation>
</comment>
<evidence type="ECO:0000256" key="7">
    <source>
        <dbReference type="SAM" id="Phobius"/>
    </source>
</evidence>
<protein>
    <submittedName>
        <fullName evidence="9">Ima1 N-terminal domain-containing protein</fullName>
    </submittedName>
</protein>
<keyword evidence="2 7" id="KW-0812">Transmembrane</keyword>
<feature type="compositionally biased region" description="Low complexity" evidence="6">
    <location>
        <begin position="388"/>
        <end position="402"/>
    </location>
</feature>
<feature type="region of interest" description="Disordered" evidence="6">
    <location>
        <begin position="380"/>
        <end position="441"/>
    </location>
</feature>
<dbReference type="PANTHER" id="PTHR28538">
    <property type="entry name" value="INTEGRAL INNER NUCLEAR MEMBRANE PROTEIN IMA1"/>
    <property type="match status" value="1"/>
</dbReference>
<keyword evidence="4 7" id="KW-0472">Membrane</keyword>
<evidence type="ECO:0000256" key="3">
    <source>
        <dbReference type="ARBA" id="ARBA00022989"/>
    </source>
</evidence>
<reference evidence="10" key="1">
    <citation type="journal article" date="2020" name="Stud. Mycol.">
        <title>101 Dothideomycetes genomes: A test case for predicting lifestyles and emergence of pathogens.</title>
        <authorList>
            <person name="Haridas S."/>
            <person name="Albert R."/>
            <person name="Binder M."/>
            <person name="Bloem J."/>
            <person name="LaButti K."/>
            <person name="Salamov A."/>
            <person name="Andreopoulos B."/>
            <person name="Baker S."/>
            <person name="Barry K."/>
            <person name="Bills G."/>
            <person name="Bluhm B."/>
            <person name="Cannon C."/>
            <person name="Castanera R."/>
            <person name="Culley D."/>
            <person name="Daum C."/>
            <person name="Ezra D."/>
            <person name="Gonzalez J."/>
            <person name="Henrissat B."/>
            <person name="Kuo A."/>
            <person name="Liang C."/>
            <person name="Lipzen A."/>
            <person name="Lutzoni F."/>
            <person name="Magnuson J."/>
            <person name="Mondo S."/>
            <person name="Nolan M."/>
            <person name="Ohm R."/>
            <person name="Pangilinan J."/>
            <person name="Park H.-J."/>
            <person name="Ramirez L."/>
            <person name="Alfaro M."/>
            <person name="Sun H."/>
            <person name="Tritt A."/>
            <person name="Yoshinaga Y."/>
            <person name="Zwiers L.-H."/>
            <person name="Turgeon B."/>
            <person name="Goodwin S."/>
            <person name="Spatafora J."/>
            <person name="Crous P."/>
            <person name="Grigoriev I."/>
        </authorList>
    </citation>
    <scope>NUCLEOTIDE SEQUENCE [LARGE SCALE GENOMIC DNA]</scope>
    <source>
        <strain evidence="10">CECT 20119</strain>
    </source>
</reference>
<evidence type="ECO:0000256" key="2">
    <source>
        <dbReference type="ARBA" id="ARBA00022692"/>
    </source>
</evidence>
<keyword evidence="10" id="KW-1185">Reference proteome</keyword>
<dbReference type="OrthoDB" id="5966927at2759"/>
<dbReference type="GO" id="GO:0034992">
    <property type="term" value="C:microtubule organizing center attachment site"/>
    <property type="evidence" value="ECO:0007669"/>
    <property type="project" value="TreeGrafter"/>
</dbReference>
<dbReference type="Proteomes" id="UP000799538">
    <property type="component" value="Unassembled WGS sequence"/>
</dbReference>
<dbReference type="GO" id="GO:0005637">
    <property type="term" value="C:nuclear inner membrane"/>
    <property type="evidence" value="ECO:0007669"/>
    <property type="project" value="UniProtKB-SubCell"/>
</dbReference>
<keyword evidence="3 7" id="KW-1133">Transmembrane helix</keyword>
<feature type="transmembrane region" description="Helical" evidence="7">
    <location>
        <begin position="282"/>
        <end position="302"/>
    </location>
</feature>
<keyword evidence="5" id="KW-0539">Nucleus</keyword>
<dbReference type="GO" id="GO:0044732">
    <property type="term" value="C:mitotic spindle pole body"/>
    <property type="evidence" value="ECO:0007669"/>
    <property type="project" value="TreeGrafter"/>
</dbReference>
<dbReference type="GO" id="GO:0071765">
    <property type="term" value="P:nuclear inner membrane organization"/>
    <property type="evidence" value="ECO:0007669"/>
    <property type="project" value="InterPro"/>
</dbReference>
<dbReference type="InterPro" id="IPR042321">
    <property type="entry name" value="Ima1"/>
</dbReference>
<evidence type="ECO:0000259" key="8">
    <source>
        <dbReference type="Pfam" id="PF09779"/>
    </source>
</evidence>
<dbReference type="PANTHER" id="PTHR28538:SF1">
    <property type="entry name" value="INTEGRAL INNER NUCLEAR MEMBRANE PROTEIN IMA1"/>
    <property type="match status" value="1"/>
</dbReference>
<feature type="transmembrane region" description="Helical" evidence="7">
    <location>
        <begin position="249"/>
        <end position="270"/>
    </location>
</feature>
<evidence type="ECO:0000256" key="1">
    <source>
        <dbReference type="ARBA" id="ARBA00004473"/>
    </source>
</evidence>
<gene>
    <name evidence="9" type="ORF">BDZ85DRAFT_295744</name>
</gene>
<sequence>MPSLLRPRIKCFYCGGKSPHRKGDKLDRFQCATCEGTNFLDEKGDITDVPHEPIATPTRIDKKYAIQREPSLSPPNRVDDSGDSLFCKNCLTNQHFLSQRLADYLPDEDDPRYEEFLAAYPAYKKDIERRYPPVCSKCEPRVRERLKKTSYAAKSDILARSLGKNHDQLAYFSAGSAWTLPRVLLISAEALWWSNSLIQAAWHLLGAKEALRSDNRDSSMQHVRLDLVGRCVKSAIQVRPLHPLCNVQFAALVQYSLGVALAMLWWNPTLLRFGNVRTINKVSFYAVQVAILVFRAAAWWYLREQQELDLQTTKAAHALSLATIAMTLLLSYRIVSPAPRQKVEFRSLDTPLVDKDAILHPQEDFISQATPTKRAPEAFNISNLKPRSAFSPTGISSGSSTSVPPLQRFRPSSESDADSMDWEPSHVQPLQPLRPRGVAPSSPVQVVAGIAQPSTTSTAPKAPSPFYGSLPPAPKSMEARIRGAAQNPPPQFKPTSDSKQADWFKRMGLAQSQTSWVNKDYVRTVDQEDERNYELQEGRLNLETLGLQKNDGTGLEDLFGRSFRINDDSPIKEAPTSVEHASHRWGVIEMGAIAVPIVLAAWLAFTYLAPAQAWAIGSWVQSATDWIHIGHDDNEVL</sequence>
<evidence type="ECO:0000313" key="10">
    <source>
        <dbReference type="Proteomes" id="UP000799538"/>
    </source>
</evidence>
<evidence type="ECO:0000256" key="4">
    <source>
        <dbReference type="ARBA" id="ARBA00023136"/>
    </source>
</evidence>
<dbReference type="AlphaFoldDB" id="A0A6A6GCW0"/>
<proteinExistence type="predicted"/>
<feature type="domain" description="Ima1 N-terminal" evidence="8">
    <location>
        <begin position="9"/>
        <end position="142"/>
    </location>
</feature>
<feature type="transmembrane region" description="Helical" evidence="7">
    <location>
        <begin position="314"/>
        <end position="332"/>
    </location>
</feature>
<dbReference type="InterPro" id="IPR018617">
    <property type="entry name" value="Ima1_N"/>
</dbReference>
<dbReference type="GO" id="GO:0034506">
    <property type="term" value="C:chromosome, centromeric core domain"/>
    <property type="evidence" value="ECO:0007669"/>
    <property type="project" value="TreeGrafter"/>
</dbReference>
<evidence type="ECO:0000256" key="5">
    <source>
        <dbReference type="ARBA" id="ARBA00023242"/>
    </source>
</evidence>
<evidence type="ECO:0000313" key="9">
    <source>
        <dbReference type="EMBL" id="KAF2223478.1"/>
    </source>
</evidence>
<dbReference type="EMBL" id="ML992506">
    <property type="protein sequence ID" value="KAF2223478.1"/>
    <property type="molecule type" value="Genomic_DNA"/>
</dbReference>
<organism evidence="9 10">
    <name type="scientific">Elsinoe ampelina</name>
    <dbReference type="NCBI Taxonomy" id="302913"/>
    <lineage>
        <taxon>Eukaryota</taxon>
        <taxon>Fungi</taxon>
        <taxon>Dikarya</taxon>
        <taxon>Ascomycota</taxon>
        <taxon>Pezizomycotina</taxon>
        <taxon>Dothideomycetes</taxon>
        <taxon>Dothideomycetidae</taxon>
        <taxon>Myriangiales</taxon>
        <taxon>Elsinoaceae</taxon>
        <taxon>Elsinoe</taxon>
    </lineage>
</organism>
<feature type="transmembrane region" description="Helical" evidence="7">
    <location>
        <begin position="587"/>
        <end position="609"/>
    </location>
</feature>
<name>A0A6A6GCW0_9PEZI</name>
<accession>A0A6A6GCW0</accession>